<accession>A0A5B9VVZ2</accession>
<keyword evidence="1" id="KW-0805">Transcription regulation</keyword>
<protein>
    <submittedName>
        <fullName evidence="6">HTH-type transcriptional repressor ComR</fullName>
    </submittedName>
</protein>
<dbReference type="InterPro" id="IPR023772">
    <property type="entry name" value="DNA-bd_HTH_TetR-type_CS"/>
</dbReference>
<feature type="domain" description="HTH tetR-type" evidence="5">
    <location>
        <begin position="8"/>
        <end position="68"/>
    </location>
</feature>
<keyword evidence="3" id="KW-0804">Transcription</keyword>
<dbReference type="InterPro" id="IPR001647">
    <property type="entry name" value="HTH_TetR"/>
</dbReference>
<evidence type="ECO:0000259" key="5">
    <source>
        <dbReference type="PROSITE" id="PS50977"/>
    </source>
</evidence>
<reference evidence="6 7" key="1">
    <citation type="submission" date="2019-08" db="EMBL/GenBank/DDBJ databases">
        <title>Deep-cultivation of Planctomycetes and their phenomic and genomic characterization uncovers novel biology.</title>
        <authorList>
            <person name="Wiegand S."/>
            <person name="Jogler M."/>
            <person name="Boedeker C."/>
            <person name="Pinto D."/>
            <person name="Vollmers J."/>
            <person name="Rivas-Marin E."/>
            <person name="Kohn T."/>
            <person name="Peeters S.H."/>
            <person name="Heuer A."/>
            <person name="Rast P."/>
            <person name="Oberbeckmann S."/>
            <person name="Bunk B."/>
            <person name="Jeske O."/>
            <person name="Meyerdierks A."/>
            <person name="Storesund J.E."/>
            <person name="Kallscheuer N."/>
            <person name="Luecker S."/>
            <person name="Lage O.M."/>
            <person name="Pohl T."/>
            <person name="Merkel B.J."/>
            <person name="Hornburger P."/>
            <person name="Mueller R.-W."/>
            <person name="Bruemmer F."/>
            <person name="Labrenz M."/>
            <person name="Spormann A.M."/>
            <person name="Op den Camp H."/>
            <person name="Overmann J."/>
            <person name="Amann R."/>
            <person name="Jetten M.S.M."/>
            <person name="Mascher T."/>
            <person name="Medema M.H."/>
            <person name="Devos D.P."/>
            <person name="Kaster A.-K."/>
            <person name="Ovreas L."/>
            <person name="Rohde M."/>
            <person name="Galperin M.Y."/>
            <person name="Jogler C."/>
        </authorList>
    </citation>
    <scope>NUCLEOTIDE SEQUENCE [LARGE SCALE GENOMIC DNA]</scope>
    <source>
        <strain evidence="6 7">OJF2</strain>
    </source>
</reference>
<proteinExistence type="predicted"/>
<sequence>MPSGRVRQFDADEALERAMGVFWRRGYEGATLDELTAAMGINRPSLYAAFGNKEQLFRRVLERYRAGPVGFLRDALEEPTAREVAEAILRGAWRAFCDPGNPGGCLVVQAALACGAESESVRQELAAGRERAVAAIRERLRRAAREGDLPAGASPRVLARYLATVMHGLAVQAAGGAGASELRRVADLAMRAWPTA</sequence>
<dbReference type="InterPro" id="IPR011075">
    <property type="entry name" value="TetR_C"/>
</dbReference>
<dbReference type="SUPFAM" id="SSF46689">
    <property type="entry name" value="Homeodomain-like"/>
    <property type="match status" value="1"/>
</dbReference>
<dbReference type="GO" id="GO:0003677">
    <property type="term" value="F:DNA binding"/>
    <property type="evidence" value="ECO:0007669"/>
    <property type="project" value="UniProtKB-UniRule"/>
</dbReference>
<feature type="DNA-binding region" description="H-T-H motif" evidence="4">
    <location>
        <begin position="31"/>
        <end position="50"/>
    </location>
</feature>
<dbReference type="PANTHER" id="PTHR47506">
    <property type="entry name" value="TRANSCRIPTIONAL REGULATORY PROTEIN"/>
    <property type="match status" value="1"/>
</dbReference>
<dbReference type="Pfam" id="PF00440">
    <property type="entry name" value="TetR_N"/>
    <property type="match status" value="1"/>
</dbReference>
<dbReference type="PROSITE" id="PS50977">
    <property type="entry name" value="HTH_TETR_2"/>
    <property type="match status" value="1"/>
</dbReference>
<keyword evidence="2 4" id="KW-0238">DNA-binding</keyword>
<evidence type="ECO:0000256" key="4">
    <source>
        <dbReference type="PROSITE-ProRule" id="PRU00335"/>
    </source>
</evidence>
<dbReference type="Proteomes" id="UP000324233">
    <property type="component" value="Chromosome"/>
</dbReference>
<dbReference type="RefSeq" id="WP_148591293.1">
    <property type="nucleotide sequence ID" value="NZ_CP042997.1"/>
</dbReference>
<dbReference type="Pfam" id="PF16925">
    <property type="entry name" value="TetR_C_13"/>
    <property type="match status" value="1"/>
</dbReference>
<dbReference type="EMBL" id="CP042997">
    <property type="protein sequence ID" value="QEH32249.1"/>
    <property type="molecule type" value="Genomic_DNA"/>
</dbReference>
<dbReference type="InterPro" id="IPR009057">
    <property type="entry name" value="Homeodomain-like_sf"/>
</dbReference>
<dbReference type="PANTHER" id="PTHR47506:SF1">
    <property type="entry name" value="HTH-TYPE TRANSCRIPTIONAL REGULATOR YJDC"/>
    <property type="match status" value="1"/>
</dbReference>
<evidence type="ECO:0000313" key="7">
    <source>
        <dbReference type="Proteomes" id="UP000324233"/>
    </source>
</evidence>
<dbReference type="OrthoDB" id="113732at2"/>
<evidence type="ECO:0000256" key="3">
    <source>
        <dbReference type="ARBA" id="ARBA00023163"/>
    </source>
</evidence>
<organism evidence="6 7">
    <name type="scientific">Aquisphaera giovannonii</name>
    <dbReference type="NCBI Taxonomy" id="406548"/>
    <lineage>
        <taxon>Bacteria</taxon>
        <taxon>Pseudomonadati</taxon>
        <taxon>Planctomycetota</taxon>
        <taxon>Planctomycetia</taxon>
        <taxon>Isosphaerales</taxon>
        <taxon>Isosphaeraceae</taxon>
        <taxon>Aquisphaera</taxon>
    </lineage>
</organism>
<evidence type="ECO:0000256" key="2">
    <source>
        <dbReference type="ARBA" id="ARBA00023125"/>
    </source>
</evidence>
<dbReference type="InterPro" id="IPR036271">
    <property type="entry name" value="Tet_transcr_reg_TetR-rel_C_sf"/>
</dbReference>
<evidence type="ECO:0000256" key="1">
    <source>
        <dbReference type="ARBA" id="ARBA00023015"/>
    </source>
</evidence>
<dbReference type="PROSITE" id="PS01081">
    <property type="entry name" value="HTH_TETR_1"/>
    <property type="match status" value="1"/>
</dbReference>
<dbReference type="AlphaFoldDB" id="A0A5B9VVZ2"/>
<evidence type="ECO:0000313" key="6">
    <source>
        <dbReference type="EMBL" id="QEH32249.1"/>
    </source>
</evidence>
<dbReference type="Gene3D" id="1.10.357.10">
    <property type="entry name" value="Tetracycline Repressor, domain 2"/>
    <property type="match status" value="1"/>
</dbReference>
<gene>
    <name evidence="6" type="primary">comR_1</name>
    <name evidence="6" type="ORF">OJF2_07180</name>
</gene>
<name>A0A5B9VVZ2_9BACT</name>
<dbReference type="Gene3D" id="1.10.10.60">
    <property type="entry name" value="Homeodomain-like"/>
    <property type="match status" value="1"/>
</dbReference>
<keyword evidence="7" id="KW-1185">Reference proteome</keyword>
<dbReference type="KEGG" id="agv:OJF2_07180"/>
<dbReference type="SUPFAM" id="SSF48498">
    <property type="entry name" value="Tetracyclin repressor-like, C-terminal domain"/>
    <property type="match status" value="1"/>
</dbReference>